<dbReference type="EMBL" id="JAUJYN010000007">
    <property type="protein sequence ID" value="KAK1266263.1"/>
    <property type="molecule type" value="Genomic_DNA"/>
</dbReference>
<keyword evidence="2" id="KW-1185">Reference proteome</keyword>
<comment type="caution">
    <text evidence="1">The sequence shown here is derived from an EMBL/GenBank/DDBJ whole genome shotgun (WGS) entry which is preliminary data.</text>
</comment>
<evidence type="ECO:0000313" key="1">
    <source>
        <dbReference type="EMBL" id="KAK1266263.1"/>
    </source>
</evidence>
<proteinExistence type="predicted"/>
<protein>
    <submittedName>
        <fullName evidence="1">Uncharacterized protein</fullName>
    </submittedName>
</protein>
<reference evidence="1" key="1">
    <citation type="journal article" date="2023" name="Nat. Commun.">
        <title>Diploid and tetraploid genomes of Acorus and the evolution of monocots.</title>
        <authorList>
            <person name="Ma L."/>
            <person name="Liu K.W."/>
            <person name="Li Z."/>
            <person name="Hsiao Y.Y."/>
            <person name="Qi Y."/>
            <person name="Fu T."/>
            <person name="Tang G.D."/>
            <person name="Zhang D."/>
            <person name="Sun W.H."/>
            <person name="Liu D.K."/>
            <person name="Li Y."/>
            <person name="Chen G.Z."/>
            <person name="Liu X.D."/>
            <person name="Liao X.Y."/>
            <person name="Jiang Y.T."/>
            <person name="Yu X."/>
            <person name="Hao Y."/>
            <person name="Huang J."/>
            <person name="Zhao X.W."/>
            <person name="Ke S."/>
            <person name="Chen Y.Y."/>
            <person name="Wu W.L."/>
            <person name="Hsu J.L."/>
            <person name="Lin Y.F."/>
            <person name="Huang M.D."/>
            <person name="Li C.Y."/>
            <person name="Huang L."/>
            <person name="Wang Z.W."/>
            <person name="Zhao X."/>
            <person name="Zhong W.Y."/>
            <person name="Peng D.H."/>
            <person name="Ahmad S."/>
            <person name="Lan S."/>
            <person name="Zhang J.S."/>
            <person name="Tsai W.C."/>
            <person name="Van de Peer Y."/>
            <person name="Liu Z.J."/>
        </authorList>
    </citation>
    <scope>NUCLEOTIDE SEQUENCE</scope>
    <source>
        <strain evidence="1">SCP</strain>
    </source>
</reference>
<dbReference type="Proteomes" id="UP001179952">
    <property type="component" value="Unassembled WGS sequence"/>
</dbReference>
<dbReference type="AlphaFoldDB" id="A0AAV9APH6"/>
<evidence type="ECO:0000313" key="2">
    <source>
        <dbReference type="Proteomes" id="UP001179952"/>
    </source>
</evidence>
<organism evidence="1 2">
    <name type="scientific">Acorus gramineus</name>
    <name type="common">Dwarf sweet flag</name>
    <dbReference type="NCBI Taxonomy" id="55184"/>
    <lineage>
        <taxon>Eukaryota</taxon>
        <taxon>Viridiplantae</taxon>
        <taxon>Streptophyta</taxon>
        <taxon>Embryophyta</taxon>
        <taxon>Tracheophyta</taxon>
        <taxon>Spermatophyta</taxon>
        <taxon>Magnoliopsida</taxon>
        <taxon>Liliopsida</taxon>
        <taxon>Acoraceae</taxon>
        <taxon>Acorus</taxon>
    </lineage>
</organism>
<name>A0AAV9APH6_ACOGR</name>
<gene>
    <name evidence="1" type="ORF">QJS04_geneDACA016340</name>
</gene>
<reference evidence="1" key="2">
    <citation type="submission" date="2023-06" db="EMBL/GenBank/DDBJ databases">
        <authorList>
            <person name="Ma L."/>
            <person name="Liu K.-W."/>
            <person name="Li Z."/>
            <person name="Hsiao Y.-Y."/>
            <person name="Qi Y."/>
            <person name="Fu T."/>
            <person name="Tang G."/>
            <person name="Zhang D."/>
            <person name="Sun W.-H."/>
            <person name="Liu D.-K."/>
            <person name="Li Y."/>
            <person name="Chen G.-Z."/>
            <person name="Liu X.-D."/>
            <person name="Liao X.-Y."/>
            <person name="Jiang Y.-T."/>
            <person name="Yu X."/>
            <person name="Hao Y."/>
            <person name="Huang J."/>
            <person name="Zhao X.-W."/>
            <person name="Ke S."/>
            <person name="Chen Y.-Y."/>
            <person name="Wu W.-L."/>
            <person name="Hsu J.-L."/>
            <person name="Lin Y.-F."/>
            <person name="Huang M.-D."/>
            <person name="Li C.-Y."/>
            <person name="Huang L."/>
            <person name="Wang Z.-W."/>
            <person name="Zhao X."/>
            <person name="Zhong W.-Y."/>
            <person name="Peng D.-H."/>
            <person name="Ahmad S."/>
            <person name="Lan S."/>
            <person name="Zhang J.-S."/>
            <person name="Tsai W.-C."/>
            <person name="Van De Peer Y."/>
            <person name="Liu Z.-J."/>
        </authorList>
    </citation>
    <scope>NUCLEOTIDE SEQUENCE</scope>
    <source>
        <strain evidence="1">SCP</strain>
        <tissue evidence="1">Leaves</tissue>
    </source>
</reference>
<sequence>MQEPDKVSLNPGENSELTFTGKIGLKSTLITNKKSRVHSYTESVDVDGEERGNVIKSVHRVDYEGLP</sequence>
<accession>A0AAV9APH6</accession>